<gene>
    <name evidence="1" type="ORF">Cgig2_014792</name>
</gene>
<organism evidence="1 2">
    <name type="scientific">Carnegiea gigantea</name>
    <dbReference type="NCBI Taxonomy" id="171969"/>
    <lineage>
        <taxon>Eukaryota</taxon>
        <taxon>Viridiplantae</taxon>
        <taxon>Streptophyta</taxon>
        <taxon>Embryophyta</taxon>
        <taxon>Tracheophyta</taxon>
        <taxon>Spermatophyta</taxon>
        <taxon>Magnoliopsida</taxon>
        <taxon>eudicotyledons</taxon>
        <taxon>Gunneridae</taxon>
        <taxon>Pentapetalae</taxon>
        <taxon>Caryophyllales</taxon>
        <taxon>Cactineae</taxon>
        <taxon>Cactaceae</taxon>
        <taxon>Cactoideae</taxon>
        <taxon>Echinocereeae</taxon>
        <taxon>Carnegiea</taxon>
    </lineage>
</organism>
<sequence>MEGKKRGEQALDGSDIMELVENEKVSSKFVDHKFKELDGLNNHGKLSVSELHPAVAHNIGLPPQGSFPDSDLVCSEVLNEFIHGKREKVSKTEFKEVASDILLGMAAGLKRDPIVILRMDGEELQEYVNSPSFETDAVSTFAQVQSSDATLRDHIVKALLNLGVDQGLPPTSDSWVMSNVVEPALEPCVKCENDQQPVSQETFLTAFKKVLENIVARLREQLVIVAHTENTYDGSAIRNLLANKFETEKVLKAALETVPRDKIGRISKEYLRVALDSLALSTSLPPCGAISEMDEVINNVLKTVEADDGKAVKEEEFKKLMVEILGSIMLQLEGKPLSVAVNSVVHEPLADRPPLLQTGTT</sequence>
<keyword evidence="2" id="KW-1185">Reference proteome</keyword>
<dbReference type="PANTHER" id="PTHR34574">
    <property type="entry name" value="CALCIUM-BINDING EF-HAND FAMILY PROTEIN-RELATED"/>
    <property type="match status" value="1"/>
</dbReference>
<dbReference type="AlphaFoldDB" id="A0A9Q1QSZ7"/>
<dbReference type="EMBL" id="JAKOGI010000002">
    <property type="protein sequence ID" value="KAJ8453029.1"/>
    <property type="molecule type" value="Genomic_DNA"/>
</dbReference>
<evidence type="ECO:0000313" key="1">
    <source>
        <dbReference type="EMBL" id="KAJ8453029.1"/>
    </source>
</evidence>
<dbReference type="InterPro" id="IPR011992">
    <property type="entry name" value="EF-hand-dom_pair"/>
</dbReference>
<dbReference type="Proteomes" id="UP001153076">
    <property type="component" value="Unassembled WGS sequence"/>
</dbReference>
<dbReference type="PANTHER" id="PTHR34574:SF13">
    <property type="entry name" value="EF-HAND DOMAIN-CONTAINING PROTEIN"/>
    <property type="match status" value="1"/>
</dbReference>
<proteinExistence type="predicted"/>
<name>A0A9Q1QSZ7_9CARY</name>
<dbReference type="SUPFAM" id="SSF47473">
    <property type="entry name" value="EF-hand"/>
    <property type="match status" value="1"/>
</dbReference>
<reference evidence="1" key="1">
    <citation type="submission" date="2022-04" db="EMBL/GenBank/DDBJ databases">
        <title>Carnegiea gigantea Genome sequencing and assembly v2.</title>
        <authorList>
            <person name="Copetti D."/>
            <person name="Sanderson M.J."/>
            <person name="Burquez A."/>
            <person name="Wojciechowski M.F."/>
        </authorList>
    </citation>
    <scope>NUCLEOTIDE SEQUENCE</scope>
    <source>
        <strain evidence="1">SGP5-SGP5p</strain>
        <tissue evidence="1">Aerial part</tissue>
    </source>
</reference>
<accession>A0A9Q1QSZ7</accession>
<dbReference type="OrthoDB" id="1881481at2759"/>
<comment type="caution">
    <text evidence="1">The sequence shown here is derived from an EMBL/GenBank/DDBJ whole genome shotgun (WGS) entry which is preliminary data.</text>
</comment>
<protein>
    <submittedName>
        <fullName evidence="1">Uncharacterized protein</fullName>
    </submittedName>
</protein>
<evidence type="ECO:0000313" key="2">
    <source>
        <dbReference type="Proteomes" id="UP001153076"/>
    </source>
</evidence>